<evidence type="ECO:0000313" key="2">
    <source>
        <dbReference type="EMBL" id="RYR26583.1"/>
    </source>
</evidence>
<evidence type="ECO:0000313" key="3">
    <source>
        <dbReference type="Proteomes" id="UP000289738"/>
    </source>
</evidence>
<comment type="caution">
    <text evidence="2">The sequence shown here is derived from an EMBL/GenBank/DDBJ whole genome shotgun (WGS) entry which is preliminary data.</text>
</comment>
<dbReference type="PANTHER" id="PTHR34461">
    <property type="entry name" value="EXPRESSED PROTEIN"/>
    <property type="match status" value="1"/>
</dbReference>
<feature type="compositionally biased region" description="Basic residues" evidence="1">
    <location>
        <begin position="105"/>
        <end position="114"/>
    </location>
</feature>
<feature type="compositionally biased region" description="Basic and acidic residues" evidence="1">
    <location>
        <begin position="347"/>
        <end position="362"/>
    </location>
</feature>
<dbReference type="AlphaFoldDB" id="A0A445AJG3"/>
<dbReference type="STRING" id="3818.A0A445AJG3"/>
<keyword evidence="3" id="KW-1185">Reference proteome</keyword>
<name>A0A445AJG3_ARAHY</name>
<gene>
    <name evidence="2" type="ORF">Ahy_B02g060846</name>
</gene>
<sequence length="711" mass="79677">MELRSCGQLHFIQAINGGLVTKVLNITCGRPRLSFKDVKDIYDGFSFNHNAAKVERSCIDALEEVTVKSESDSSESSPNDDDDMLIINLVEDDSDNFTLNQIKQRCKTRKRKQKQSTDPAKGKIKVEASPLLDDHKKKQIAMDDSDFMETLGSWRSKQSKKAKKRNCIKDPISTSTQEIIPVVKAEDVLHDEVSPPVSGVSTALVEVKFEVPESDCMDRPDDYFCIVAKEGIEITDEWNLENQFNYDCKEHADLIPLRIEWPFNMDNVMSDSDLNNDQSPNFPAIEFKSAEGIIHPDPNCIPKLEASLVEDQNSDTSDYQPDGDSNTKVILRIEANNEGLDPLVPGSRDDNASPCDGCKDDESTAGAEVQAKPTSTSEHGLNPGESLVCVSDDSSQCEEKESFSLEHDDEKRYINDEATDELNSWEEHEDCSKVHRPERLLSTRKTISPTSQEKLCKAMESVHLIQKNNLMHSSCKGKLQYGEQTNKSDADEGLNDNMRPGFTDSPDKIIITPKTSKRGSQPKGIFKSPSRPANRIGFNSVQSCSKSAIAFSQQQMHNVECLTMKLTKELKSMKEIVDDMLRSEFCLNTSLRYKVNEILLVLQSGKREETKSLWQCATYAAILMIDFDKQARMAVKNATRAEEAAKRCLSFMARDCNRFCKIMKLSEGGPPAAQEVVRKERKKIAFADEAGGRLCEVKLFEDDVVSLPDSN</sequence>
<reference evidence="2 3" key="1">
    <citation type="submission" date="2019-01" db="EMBL/GenBank/DDBJ databases">
        <title>Sequencing of cultivated peanut Arachis hypogaea provides insights into genome evolution and oil improvement.</title>
        <authorList>
            <person name="Chen X."/>
        </authorList>
    </citation>
    <scope>NUCLEOTIDE SEQUENCE [LARGE SCALE GENOMIC DNA]</scope>
    <source>
        <strain evidence="3">cv. Fuhuasheng</strain>
        <tissue evidence="2">Leaves</tissue>
    </source>
</reference>
<feature type="region of interest" description="Disordered" evidence="1">
    <location>
        <begin position="485"/>
        <end position="532"/>
    </location>
</feature>
<evidence type="ECO:0000256" key="1">
    <source>
        <dbReference type="SAM" id="MobiDB-lite"/>
    </source>
</evidence>
<proteinExistence type="predicted"/>
<protein>
    <submittedName>
        <fullName evidence="2">Uncharacterized protein</fullName>
    </submittedName>
</protein>
<dbReference type="Proteomes" id="UP000289738">
    <property type="component" value="Chromosome B02"/>
</dbReference>
<organism evidence="2 3">
    <name type="scientific">Arachis hypogaea</name>
    <name type="common">Peanut</name>
    <dbReference type="NCBI Taxonomy" id="3818"/>
    <lineage>
        <taxon>Eukaryota</taxon>
        <taxon>Viridiplantae</taxon>
        <taxon>Streptophyta</taxon>
        <taxon>Embryophyta</taxon>
        <taxon>Tracheophyta</taxon>
        <taxon>Spermatophyta</taxon>
        <taxon>Magnoliopsida</taxon>
        <taxon>eudicotyledons</taxon>
        <taxon>Gunneridae</taxon>
        <taxon>Pentapetalae</taxon>
        <taxon>rosids</taxon>
        <taxon>fabids</taxon>
        <taxon>Fabales</taxon>
        <taxon>Fabaceae</taxon>
        <taxon>Papilionoideae</taxon>
        <taxon>50 kb inversion clade</taxon>
        <taxon>dalbergioids sensu lato</taxon>
        <taxon>Dalbergieae</taxon>
        <taxon>Pterocarpus clade</taxon>
        <taxon>Arachis</taxon>
    </lineage>
</organism>
<accession>A0A445AJG3</accession>
<feature type="region of interest" description="Disordered" evidence="1">
    <location>
        <begin position="105"/>
        <end position="124"/>
    </location>
</feature>
<feature type="region of interest" description="Disordered" evidence="1">
    <location>
        <begin position="337"/>
        <end position="386"/>
    </location>
</feature>
<dbReference type="EMBL" id="SDMP01000012">
    <property type="protein sequence ID" value="RYR26583.1"/>
    <property type="molecule type" value="Genomic_DNA"/>
</dbReference>
<dbReference type="PANTHER" id="PTHR34461:SF2">
    <property type="entry name" value="EXPRESSED PROTEIN"/>
    <property type="match status" value="1"/>
</dbReference>